<dbReference type="RefSeq" id="WP_387132078.1">
    <property type="nucleotide sequence ID" value="NZ_JBIATK010000012.1"/>
</dbReference>
<dbReference type="InterPro" id="IPR023292">
    <property type="entry name" value="NTP_PyroPHydrolase-like_dom_sf"/>
</dbReference>
<evidence type="ECO:0000313" key="2">
    <source>
        <dbReference type="Proteomes" id="UP001602089"/>
    </source>
</evidence>
<name>A0ABW6TPV0_9NOCA</name>
<dbReference type="EMBL" id="JBIATK010000012">
    <property type="protein sequence ID" value="MFF4026980.1"/>
    <property type="molecule type" value="Genomic_DNA"/>
</dbReference>
<proteinExistence type="predicted"/>
<dbReference type="InterPro" id="IPR033653">
    <property type="entry name" value="NTP-PPase_DR2231-like"/>
</dbReference>
<evidence type="ECO:0008006" key="3">
    <source>
        <dbReference type="Google" id="ProtNLM"/>
    </source>
</evidence>
<accession>A0ABW6TPV0</accession>
<dbReference type="Gene3D" id="1.10.3420.10">
    <property type="entry name" value="putative ntp pyrophosphohydrolase like domain"/>
    <property type="match status" value="2"/>
</dbReference>
<dbReference type="InterPro" id="IPR021130">
    <property type="entry name" value="PRib-ATP_PPHydrolase-like"/>
</dbReference>
<evidence type="ECO:0000313" key="1">
    <source>
        <dbReference type="EMBL" id="MFF4026980.1"/>
    </source>
</evidence>
<comment type="caution">
    <text evidence="1">The sequence shown here is derived from an EMBL/GenBank/DDBJ whole genome shotgun (WGS) entry which is preliminary data.</text>
</comment>
<dbReference type="Pfam" id="PF01503">
    <property type="entry name" value="PRA-PH"/>
    <property type="match status" value="1"/>
</dbReference>
<dbReference type="Proteomes" id="UP001602089">
    <property type="component" value="Unassembled WGS sequence"/>
</dbReference>
<reference evidence="1 2" key="1">
    <citation type="submission" date="2024-10" db="EMBL/GenBank/DDBJ databases">
        <title>The Natural Products Discovery Center: Release of the First 8490 Sequenced Strains for Exploring Actinobacteria Biosynthetic Diversity.</title>
        <authorList>
            <person name="Kalkreuter E."/>
            <person name="Kautsar S.A."/>
            <person name="Yang D."/>
            <person name="Bader C.D."/>
            <person name="Teijaro C.N."/>
            <person name="Fluegel L."/>
            <person name="Davis C.M."/>
            <person name="Simpson J.R."/>
            <person name="Lauterbach L."/>
            <person name="Steele A.D."/>
            <person name="Gui C."/>
            <person name="Meng S."/>
            <person name="Li G."/>
            <person name="Viehrig K."/>
            <person name="Ye F."/>
            <person name="Su P."/>
            <person name="Kiefer A.F."/>
            <person name="Nichols A."/>
            <person name="Cepeda A.J."/>
            <person name="Yan W."/>
            <person name="Fan B."/>
            <person name="Jiang Y."/>
            <person name="Adhikari A."/>
            <person name="Zheng C.-J."/>
            <person name="Schuster L."/>
            <person name="Cowan T.M."/>
            <person name="Smanski M.J."/>
            <person name="Chevrette M.G."/>
            <person name="De Carvalho L.P.S."/>
            <person name="Shen B."/>
        </authorList>
    </citation>
    <scope>NUCLEOTIDE SEQUENCE [LARGE SCALE GENOMIC DNA]</scope>
    <source>
        <strain evidence="1 2">NPDC001867</strain>
    </source>
</reference>
<organism evidence="1 2">
    <name type="scientific">Nocardia elegans</name>
    <dbReference type="NCBI Taxonomy" id="300029"/>
    <lineage>
        <taxon>Bacteria</taxon>
        <taxon>Bacillati</taxon>
        <taxon>Actinomycetota</taxon>
        <taxon>Actinomycetes</taxon>
        <taxon>Mycobacteriales</taxon>
        <taxon>Nocardiaceae</taxon>
        <taxon>Nocardia</taxon>
    </lineage>
</organism>
<dbReference type="CDD" id="cd11530">
    <property type="entry name" value="NTP-PPase_DR2231_like"/>
    <property type="match status" value="1"/>
</dbReference>
<keyword evidence="2" id="KW-1185">Reference proteome</keyword>
<sequence>MTDIWADVARFNRACDVRLRDLPGWVPDDELDLALALVAEELGELDSALEQRDLVDTADAIADSVYVLVGLALRLCIGRRYITDIVKDAPAGYIGFDGVAGFEIEVVREDLAASHARLLFAIENRSLPATDSAVHHLLFGVAGVGFMLGLPMEAVWVCVHASNMTKTVDGKVIRNASGKIMKPDTFIPPAIGEVLRRHGWGVAA</sequence>
<gene>
    <name evidence="1" type="ORF">ACFYY5_29430</name>
</gene>
<protein>
    <recommendedName>
        <fullName evidence="3">Phosphoribosyl-ATP pyrophosphohydrolase</fullName>
    </recommendedName>
</protein>